<keyword evidence="4" id="KW-1185">Reference proteome</keyword>
<dbReference type="PANTHER" id="PTHR35526:SF6">
    <property type="entry name" value="SLR1861 PROTEIN"/>
    <property type="match status" value="1"/>
</dbReference>
<reference evidence="3 4" key="1">
    <citation type="submission" date="2021-09" db="EMBL/GenBank/DDBJ databases">
        <title>Lysobacter sp. 13A isolated from the river sediment.</title>
        <authorList>
            <person name="Liu H."/>
            <person name="Li S."/>
            <person name="Mao S."/>
        </authorList>
    </citation>
    <scope>NUCLEOTIDE SEQUENCE [LARGE SCALE GENOMIC DNA]</scope>
    <source>
        <strain evidence="3 4">13A</strain>
    </source>
</reference>
<keyword evidence="1" id="KW-0808">Transferase</keyword>
<dbReference type="Proteomes" id="UP001430954">
    <property type="component" value="Unassembled WGS sequence"/>
</dbReference>
<keyword evidence="1" id="KW-0723">Serine/threonine-protein kinase</keyword>
<dbReference type="InterPro" id="IPR036890">
    <property type="entry name" value="HATPase_C_sf"/>
</dbReference>
<dbReference type="InterPro" id="IPR003594">
    <property type="entry name" value="HATPase_dom"/>
</dbReference>
<dbReference type="InterPro" id="IPR050267">
    <property type="entry name" value="Anti-sigma-factor_SerPK"/>
</dbReference>
<accession>A0ABS7T325</accession>
<dbReference type="GO" id="GO:0005524">
    <property type="term" value="F:ATP binding"/>
    <property type="evidence" value="ECO:0007669"/>
    <property type="project" value="UniProtKB-KW"/>
</dbReference>
<organism evidence="3 4">
    <name type="scientific">Novilysobacter selenitireducens</name>
    <dbReference type="NCBI Taxonomy" id="2872639"/>
    <lineage>
        <taxon>Bacteria</taxon>
        <taxon>Pseudomonadati</taxon>
        <taxon>Pseudomonadota</taxon>
        <taxon>Gammaproteobacteria</taxon>
        <taxon>Lysobacterales</taxon>
        <taxon>Lysobacteraceae</taxon>
        <taxon>Novilysobacter</taxon>
    </lineage>
</organism>
<keyword evidence="3" id="KW-0067">ATP-binding</keyword>
<dbReference type="RefSeq" id="WP_223674466.1">
    <property type="nucleotide sequence ID" value="NZ_JAINZW010000001.1"/>
</dbReference>
<dbReference type="Gene3D" id="3.30.565.10">
    <property type="entry name" value="Histidine kinase-like ATPase, C-terminal domain"/>
    <property type="match status" value="1"/>
</dbReference>
<evidence type="ECO:0000256" key="1">
    <source>
        <dbReference type="ARBA" id="ARBA00022527"/>
    </source>
</evidence>
<sequence>MDIRLSVPAERERLDDLTAAIAAVMERHDIAQPVIDDVVLIAEEVVCNTADYGFDAGQDREIVVAIRAAEAALHLQFRDNGRPFDPLSQPPPDLDAGIDERPVGGLGVHLVRQLARRVDYVRDGAYNVLDVTLDLTPSETGDAP</sequence>
<dbReference type="Pfam" id="PF13581">
    <property type="entry name" value="HATPase_c_2"/>
    <property type="match status" value="1"/>
</dbReference>
<dbReference type="SUPFAM" id="SSF55874">
    <property type="entry name" value="ATPase domain of HSP90 chaperone/DNA topoisomerase II/histidine kinase"/>
    <property type="match status" value="1"/>
</dbReference>
<evidence type="ECO:0000313" key="4">
    <source>
        <dbReference type="Proteomes" id="UP001430954"/>
    </source>
</evidence>
<dbReference type="CDD" id="cd16936">
    <property type="entry name" value="HATPase_RsbW-like"/>
    <property type="match status" value="1"/>
</dbReference>
<proteinExistence type="predicted"/>
<keyword evidence="1" id="KW-0418">Kinase</keyword>
<evidence type="ECO:0000259" key="2">
    <source>
        <dbReference type="Pfam" id="PF13581"/>
    </source>
</evidence>
<comment type="caution">
    <text evidence="3">The sequence shown here is derived from an EMBL/GenBank/DDBJ whole genome shotgun (WGS) entry which is preliminary data.</text>
</comment>
<keyword evidence="3" id="KW-0547">Nucleotide-binding</keyword>
<dbReference type="EMBL" id="JAINZW010000001">
    <property type="protein sequence ID" value="MBZ4038269.1"/>
    <property type="molecule type" value="Genomic_DNA"/>
</dbReference>
<dbReference type="PANTHER" id="PTHR35526">
    <property type="entry name" value="ANTI-SIGMA-F FACTOR RSBW-RELATED"/>
    <property type="match status" value="1"/>
</dbReference>
<gene>
    <name evidence="3" type="ORF">K6753_01800</name>
</gene>
<name>A0ABS7T325_9GAMM</name>
<protein>
    <submittedName>
        <fullName evidence="3">ATP-binding protein</fullName>
    </submittedName>
</protein>
<feature type="domain" description="Histidine kinase/HSP90-like ATPase" evidence="2">
    <location>
        <begin position="7"/>
        <end position="132"/>
    </location>
</feature>
<evidence type="ECO:0000313" key="3">
    <source>
        <dbReference type="EMBL" id="MBZ4038269.1"/>
    </source>
</evidence>